<evidence type="ECO:0000256" key="2">
    <source>
        <dbReference type="ARBA" id="ARBA00022833"/>
    </source>
</evidence>
<dbReference type="AlphaFoldDB" id="A0A820SV78"/>
<dbReference type="PROSITE" id="PS50089">
    <property type="entry name" value="ZF_RING_2"/>
    <property type="match status" value="1"/>
</dbReference>
<evidence type="ECO:0000259" key="4">
    <source>
        <dbReference type="PROSITE" id="PS50089"/>
    </source>
</evidence>
<name>A0A820SV78_9BILA</name>
<dbReference type="InterPro" id="IPR001841">
    <property type="entry name" value="Znf_RING"/>
</dbReference>
<evidence type="ECO:0000313" key="6">
    <source>
        <dbReference type="Proteomes" id="UP000663866"/>
    </source>
</evidence>
<comment type="caution">
    <text evidence="5">The sequence shown here is derived from an EMBL/GenBank/DDBJ whole genome shotgun (WGS) entry which is preliminary data.</text>
</comment>
<dbReference type="SUPFAM" id="SSF57850">
    <property type="entry name" value="RING/U-box"/>
    <property type="match status" value="1"/>
</dbReference>
<feature type="non-terminal residue" evidence="5">
    <location>
        <position position="1"/>
    </location>
</feature>
<gene>
    <name evidence="5" type="ORF">OVN521_LOCUS38236</name>
</gene>
<organism evidence="5 6">
    <name type="scientific">Rotaria magnacalcarata</name>
    <dbReference type="NCBI Taxonomy" id="392030"/>
    <lineage>
        <taxon>Eukaryota</taxon>
        <taxon>Metazoa</taxon>
        <taxon>Spiralia</taxon>
        <taxon>Gnathifera</taxon>
        <taxon>Rotifera</taxon>
        <taxon>Eurotatoria</taxon>
        <taxon>Bdelloidea</taxon>
        <taxon>Philodinida</taxon>
        <taxon>Philodinidae</taxon>
        <taxon>Rotaria</taxon>
    </lineage>
</organism>
<dbReference type="InterPro" id="IPR013083">
    <property type="entry name" value="Znf_RING/FYVE/PHD"/>
</dbReference>
<dbReference type="Pfam" id="PF13920">
    <property type="entry name" value="zf-C3HC4_3"/>
    <property type="match status" value="1"/>
</dbReference>
<proteinExistence type="predicted"/>
<dbReference type="Gene3D" id="3.30.40.10">
    <property type="entry name" value="Zinc/RING finger domain, C3HC4 (zinc finger)"/>
    <property type="match status" value="1"/>
</dbReference>
<keyword evidence="2" id="KW-0862">Zinc</keyword>
<evidence type="ECO:0000313" key="5">
    <source>
        <dbReference type="EMBL" id="CAF4457459.1"/>
    </source>
</evidence>
<accession>A0A820SV78</accession>
<dbReference type="Proteomes" id="UP000663866">
    <property type="component" value="Unassembled WGS sequence"/>
</dbReference>
<evidence type="ECO:0000256" key="3">
    <source>
        <dbReference type="PROSITE-ProRule" id="PRU00175"/>
    </source>
</evidence>
<sequence>KSSYQQLDINALPNVKQLLLAQAQSKAHLQVYIDQILACLDPIPTKRPRADDLVVIFQSIPPTIEIKLCMSCEERERTVRFLPCQHKVMCEQCWQQWRTLNNTKVECIICKTIVTIHTQDNYDATFFVQPN</sequence>
<dbReference type="EMBL" id="CAJOBG010047162">
    <property type="protein sequence ID" value="CAF4457459.1"/>
    <property type="molecule type" value="Genomic_DNA"/>
</dbReference>
<keyword evidence="1 3" id="KW-0863">Zinc-finger</keyword>
<protein>
    <recommendedName>
        <fullName evidence="4">RING-type domain-containing protein</fullName>
    </recommendedName>
</protein>
<keyword evidence="6" id="KW-1185">Reference proteome</keyword>
<evidence type="ECO:0000256" key="1">
    <source>
        <dbReference type="ARBA" id="ARBA00022771"/>
    </source>
</evidence>
<feature type="domain" description="RING-type" evidence="4">
    <location>
        <begin position="69"/>
        <end position="111"/>
    </location>
</feature>
<reference evidence="5" key="1">
    <citation type="submission" date="2021-02" db="EMBL/GenBank/DDBJ databases">
        <authorList>
            <person name="Nowell W R."/>
        </authorList>
    </citation>
    <scope>NUCLEOTIDE SEQUENCE</scope>
</reference>
<keyword evidence="1 3" id="KW-0479">Metal-binding</keyword>
<dbReference type="GO" id="GO:0008270">
    <property type="term" value="F:zinc ion binding"/>
    <property type="evidence" value="ECO:0007669"/>
    <property type="project" value="UniProtKB-KW"/>
</dbReference>